<dbReference type="HOGENOM" id="CLU_2512364_0_0_1"/>
<proteinExistence type="predicted"/>
<accession>G2Y4P6</accession>
<dbReference type="EMBL" id="FQ790287">
    <property type="protein sequence ID" value="CCD47636.1"/>
    <property type="molecule type" value="Genomic_DNA"/>
</dbReference>
<dbReference type="Proteomes" id="UP000008177">
    <property type="component" value="Unplaced contigs"/>
</dbReference>
<dbReference type="AlphaFoldDB" id="G2Y4P6"/>
<protein>
    <submittedName>
        <fullName evidence="1">Uncharacterized protein</fullName>
    </submittedName>
</protein>
<dbReference type="InParanoid" id="G2Y4P6"/>
<name>G2Y4P6_BOTF4</name>
<evidence type="ECO:0000313" key="1">
    <source>
        <dbReference type="EMBL" id="CCD47636.1"/>
    </source>
</evidence>
<reference evidence="2" key="1">
    <citation type="journal article" date="2011" name="PLoS Genet.">
        <title>Genomic analysis of the necrotrophic fungal pathogens Sclerotinia sclerotiorum and Botrytis cinerea.</title>
        <authorList>
            <person name="Amselem J."/>
            <person name="Cuomo C.A."/>
            <person name="van Kan J.A."/>
            <person name="Viaud M."/>
            <person name="Benito E.P."/>
            <person name="Couloux A."/>
            <person name="Coutinho P.M."/>
            <person name="de Vries R.P."/>
            <person name="Dyer P.S."/>
            <person name="Fillinger S."/>
            <person name="Fournier E."/>
            <person name="Gout L."/>
            <person name="Hahn M."/>
            <person name="Kohn L."/>
            <person name="Lapalu N."/>
            <person name="Plummer K.M."/>
            <person name="Pradier J.M."/>
            <person name="Quevillon E."/>
            <person name="Sharon A."/>
            <person name="Simon A."/>
            <person name="ten Have A."/>
            <person name="Tudzynski B."/>
            <person name="Tudzynski P."/>
            <person name="Wincker P."/>
            <person name="Andrew M."/>
            <person name="Anthouard V."/>
            <person name="Beever R.E."/>
            <person name="Beffa R."/>
            <person name="Benoit I."/>
            <person name="Bouzid O."/>
            <person name="Brault B."/>
            <person name="Chen Z."/>
            <person name="Choquer M."/>
            <person name="Collemare J."/>
            <person name="Cotton P."/>
            <person name="Danchin E.G."/>
            <person name="Da Silva C."/>
            <person name="Gautier A."/>
            <person name="Giraud C."/>
            <person name="Giraud T."/>
            <person name="Gonzalez C."/>
            <person name="Grossetete S."/>
            <person name="Guldener U."/>
            <person name="Henrissat B."/>
            <person name="Howlett B.J."/>
            <person name="Kodira C."/>
            <person name="Kretschmer M."/>
            <person name="Lappartient A."/>
            <person name="Leroch M."/>
            <person name="Levis C."/>
            <person name="Mauceli E."/>
            <person name="Neuveglise C."/>
            <person name="Oeser B."/>
            <person name="Pearson M."/>
            <person name="Poulain J."/>
            <person name="Poussereau N."/>
            <person name="Quesneville H."/>
            <person name="Rascle C."/>
            <person name="Schumacher J."/>
            <person name="Segurens B."/>
            <person name="Sexton A."/>
            <person name="Silva E."/>
            <person name="Sirven C."/>
            <person name="Soanes D.M."/>
            <person name="Talbot N.J."/>
            <person name="Templeton M."/>
            <person name="Yandava C."/>
            <person name="Yarden O."/>
            <person name="Zeng Q."/>
            <person name="Rollins J.A."/>
            <person name="Lebrun M.H."/>
            <person name="Dickman M."/>
        </authorList>
    </citation>
    <scope>NUCLEOTIDE SEQUENCE [LARGE SCALE GENOMIC DNA]</scope>
    <source>
        <strain evidence="2">T4</strain>
    </source>
</reference>
<gene>
    <name evidence="1" type="ORF">BofuT4_uP036160.1</name>
</gene>
<evidence type="ECO:0000313" key="2">
    <source>
        <dbReference type="Proteomes" id="UP000008177"/>
    </source>
</evidence>
<organism evidence="1 2">
    <name type="scientific">Botryotinia fuckeliana (strain T4)</name>
    <name type="common">Noble rot fungus</name>
    <name type="synonym">Botrytis cinerea</name>
    <dbReference type="NCBI Taxonomy" id="999810"/>
    <lineage>
        <taxon>Eukaryota</taxon>
        <taxon>Fungi</taxon>
        <taxon>Dikarya</taxon>
        <taxon>Ascomycota</taxon>
        <taxon>Pezizomycotina</taxon>
        <taxon>Leotiomycetes</taxon>
        <taxon>Helotiales</taxon>
        <taxon>Sclerotiniaceae</taxon>
        <taxon>Botrytis</taxon>
    </lineage>
</organism>
<sequence length="85" mass="9820">MHDTASLEGVPKVFAQRYLSKGNQSGDSFEYIELKESVCSREVHVTCSKRWWKMWWAQSTLLVLPPKSLLPHDNNVFALSDERLP</sequence>